<protein>
    <recommendedName>
        <fullName evidence="2">DUF2800 domain-containing protein</fullName>
    </recommendedName>
</protein>
<sequence length="482" mass="53718">MADEEHSLLSASGADGWSVCHGKPAMELGRRTTSAYADEGTAAHELAKWVLKDRIAGKRTTAEDFLGQKITVRNKDEQTGKWSERKFTVDEDMAEHIDDYVDRFMLASRGRNAERFCEQRVHYHEYLGVPKGLAWGTSDGVAIVWDQPELEWEGPNGKVQVFPPGDELIIADLKYGMGVIVFADTTQLKLYGAGTYWQWCHVANFTRIRLIIHQPRKDHYDELVISPAELLKAVAALKPVVPRVLEALKIAEAWREENPADSMGPGELLDDKGYLKTSDKGCRFCDAAAICPRMIAENTEVFSGRSVKPDDFDDLTVDGSEEVRSYGGNYLAAAYARLDQIEHWGKSVRAEIDRRVLLKGEKFDGIKVVAGKKGARKWTDKGEAEALARTLPPAIKELVYERKLKTPAQLMDKALKSSPATLVRFSRLVTQDEGKPAVVPASDARKAISHKALIDDFDDLDAEEQAAPSRGVSTAHERHPFR</sequence>
<evidence type="ECO:0008006" key="2">
    <source>
        <dbReference type="Google" id="ProtNLM"/>
    </source>
</evidence>
<organism evidence="1">
    <name type="scientific">uncultured Caudovirales phage</name>
    <dbReference type="NCBI Taxonomy" id="2100421"/>
    <lineage>
        <taxon>Viruses</taxon>
        <taxon>Duplodnaviria</taxon>
        <taxon>Heunggongvirae</taxon>
        <taxon>Uroviricota</taxon>
        <taxon>Caudoviricetes</taxon>
        <taxon>Peduoviridae</taxon>
        <taxon>Maltschvirus</taxon>
        <taxon>Maltschvirus maltsch</taxon>
    </lineage>
</organism>
<gene>
    <name evidence="1" type="ORF">UFOVP1324_32</name>
</gene>
<name>A0A6J5S1A5_9CAUD</name>
<dbReference type="InterPro" id="IPR021229">
    <property type="entry name" value="DUF2800"/>
</dbReference>
<evidence type="ECO:0000313" key="1">
    <source>
        <dbReference type="EMBL" id="CAB4198805.1"/>
    </source>
</evidence>
<reference evidence="1" key="1">
    <citation type="submission" date="2020-05" db="EMBL/GenBank/DDBJ databases">
        <authorList>
            <person name="Chiriac C."/>
            <person name="Salcher M."/>
            <person name="Ghai R."/>
            <person name="Kavagutti S V."/>
        </authorList>
    </citation>
    <scope>NUCLEOTIDE SEQUENCE</scope>
</reference>
<proteinExistence type="predicted"/>
<accession>A0A6J5S1A5</accession>
<dbReference type="EMBL" id="LR797273">
    <property type="protein sequence ID" value="CAB4198805.1"/>
    <property type="molecule type" value="Genomic_DNA"/>
</dbReference>
<dbReference type="Pfam" id="PF10926">
    <property type="entry name" value="DUF2800"/>
    <property type="match status" value="2"/>
</dbReference>